<evidence type="ECO:0000259" key="16">
    <source>
        <dbReference type="Pfam" id="PF02770"/>
    </source>
</evidence>
<protein>
    <recommendedName>
        <fullName evidence="12">Isobutyryl-CoA dehydrogenase, mitochondrial</fullName>
    </recommendedName>
    <alternativeName>
        <fullName evidence="13">Acyl-CoA dehydrogenase family member 8</fullName>
    </alternativeName>
</protein>
<organism evidence="18 19">
    <name type="scientific">Trichoplax adhaerens</name>
    <name type="common">Trichoplax reptans</name>
    <dbReference type="NCBI Taxonomy" id="10228"/>
    <lineage>
        <taxon>Eukaryota</taxon>
        <taxon>Metazoa</taxon>
        <taxon>Placozoa</taxon>
        <taxon>Uniplacotomia</taxon>
        <taxon>Trichoplacea</taxon>
        <taxon>Trichoplacidae</taxon>
        <taxon>Trichoplax</taxon>
    </lineage>
</organism>
<keyword evidence="19" id="KW-1185">Reference proteome</keyword>
<evidence type="ECO:0000256" key="3">
    <source>
        <dbReference type="ARBA" id="ARBA00009347"/>
    </source>
</evidence>
<dbReference type="SUPFAM" id="SSF47203">
    <property type="entry name" value="Acyl-CoA dehydrogenase C-terminal domain-like"/>
    <property type="match status" value="1"/>
</dbReference>
<evidence type="ECO:0000256" key="14">
    <source>
        <dbReference type="RuleBase" id="RU362125"/>
    </source>
</evidence>
<evidence type="ECO:0000256" key="4">
    <source>
        <dbReference type="ARBA" id="ARBA00022456"/>
    </source>
</evidence>
<keyword evidence="6 14" id="KW-0274">FAD</keyword>
<evidence type="ECO:0000256" key="13">
    <source>
        <dbReference type="ARBA" id="ARBA00076026"/>
    </source>
</evidence>
<dbReference type="InterPro" id="IPR006089">
    <property type="entry name" value="Acyl-CoA_DH_CS"/>
</dbReference>
<dbReference type="PANTHER" id="PTHR43831">
    <property type="entry name" value="ISOBUTYRYL-COA DEHYDROGENASE"/>
    <property type="match status" value="1"/>
</dbReference>
<comment type="function">
    <text evidence="11">Isobutyryl-CoA dehydrogenase which catalyzes the conversion of 2-methylpropanoyl-CoA to (2E)-2-methylpropenoyl-CoA in the valine catabolic pathway. To a lesser extent, also able to catalyze the oxidation of (2S)-2-methylbutanoyl-CoA.</text>
</comment>
<dbReference type="GO" id="GO:0050660">
    <property type="term" value="F:flavin adenine dinucleotide binding"/>
    <property type="evidence" value="ECO:0007669"/>
    <property type="project" value="InterPro"/>
</dbReference>
<proteinExistence type="inferred from homology"/>
<dbReference type="Gene3D" id="2.40.110.10">
    <property type="entry name" value="Butyryl-CoA Dehydrogenase, subunit A, domain 2"/>
    <property type="match status" value="1"/>
</dbReference>
<dbReference type="GO" id="GO:0003853">
    <property type="term" value="F:short-chain 2-methyl fatty acyl-CoA dehydrogenase activity"/>
    <property type="evidence" value="ECO:0007669"/>
    <property type="project" value="UniProtKB-EC"/>
</dbReference>
<evidence type="ECO:0000256" key="6">
    <source>
        <dbReference type="ARBA" id="ARBA00022827"/>
    </source>
</evidence>
<dbReference type="InterPro" id="IPR052547">
    <property type="entry name" value="Mito_Isobutyryl-CoADH"/>
</dbReference>
<dbReference type="RefSeq" id="XP_002117809.1">
    <property type="nucleotide sequence ID" value="XM_002117773.1"/>
</dbReference>
<feature type="domain" description="Acyl-CoA dehydrogenase/oxidase C-terminal" evidence="15">
    <location>
        <begin position="260"/>
        <end position="409"/>
    </location>
</feature>
<evidence type="ECO:0000313" key="19">
    <source>
        <dbReference type="Proteomes" id="UP000009022"/>
    </source>
</evidence>
<dbReference type="InParanoid" id="B3SC38"/>
<evidence type="ECO:0000256" key="12">
    <source>
        <dbReference type="ARBA" id="ARBA00071686"/>
    </source>
</evidence>
<dbReference type="InterPro" id="IPR013786">
    <property type="entry name" value="AcylCoA_DH/ox_N"/>
</dbReference>
<dbReference type="OrthoDB" id="10254877at2759"/>
<evidence type="ECO:0000256" key="8">
    <source>
        <dbReference type="ARBA" id="ARBA00049552"/>
    </source>
</evidence>
<dbReference type="SUPFAM" id="SSF56645">
    <property type="entry name" value="Acyl-CoA dehydrogenase NM domain-like"/>
    <property type="match status" value="1"/>
</dbReference>
<evidence type="ECO:0000256" key="7">
    <source>
        <dbReference type="ARBA" id="ARBA00023002"/>
    </source>
</evidence>
<dbReference type="AlphaFoldDB" id="B3SC38"/>
<keyword evidence="7 14" id="KW-0560">Oxidoreductase</keyword>
<feature type="domain" description="Acyl-CoA oxidase/dehydrogenase middle" evidence="16">
    <location>
        <begin position="157"/>
        <end position="248"/>
    </location>
</feature>
<dbReference type="Pfam" id="PF00441">
    <property type="entry name" value="Acyl-CoA_dh_1"/>
    <property type="match status" value="1"/>
</dbReference>
<gene>
    <name evidence="18" type="ORF">TRIADDRAFT_33057</name>
</gene>
<dbReference type="OMA" id="NMATWML"/>
<dbReference type="InterPro" id="IPR046373">
    <property type="entry name" value="Acyl-CoA_Oxase/DH_mid-dom_sf"/>
</dbReference>
<dbReference type="GO" id="GO:0009083">
    <property type="term" value="P:branched-chain amino acid catabolic process"/>
    <property type="evidence" value="ECO:0007669"/>
    <property type="project" value="UniProtKB-KW"/>
</dbReference>
<dbReference type="Gene3D" id="1.10.540.10">
    <property type="entry name" value="Acyl-CoA dehydrogenase/oxidase, N-terminal domain"/>
    <property type="match status" value="1"/>
</dbReference>
<dbReference type="PANTHER" id="PTHR43831:SF1">
    <property type="entry name" value="ISOBUTYRYL-COA DEHYDROGENASE, MITOCHONDRIAL"/>
    <property type="match status" value="1"/>
</dbReference>
<dbReference type="FunFam" id="2.40.110.10:FF:000001">
    <property type="entry name" value="Acyl-CoA dehydrogenase, mitochondrial"/>
    <property type="match status" value="1"/>
</dbReference>
<comment type="catalytic activity">
    <reaction evidence="8">
        <text>(2S)-2-methylbutanoyl-CoA + oxidized [electron-transfer flavoprotein] + H(+) = (2E)-2-methylbut-2-enoyl-CoA + reduced [electron-transfer flavoprotein]</text>
        <dbReference type="Rhea" id="RHEA:48256"/>
        <dbReference type="Rhea" id="RHEA-COMP:10685"/>
        <dbReference type="Rhea" id="RHEA-COMP:10686"/>
        <dbReference type="ChEBI" id="CHEBI:15378"/>
        <dbReference type="ChEBI" id="CHEBI:57337"/>
        <dbReference type="ChEBI" id="CHEBI:57692"/>
        <dbReference type="ChEBI" id="CHEBI:58307"/>
        <dbReference type="ChEBI" id="CHEBI:88166"/>
    </reaction>
    <physiologicalReaction direction="left-to-right" evidence="8">
        <dbReference type="Rhea" id="RHEA:48257"/>
    </physiologicalReaction>
</comment>
<dbReference type="PROSITE" id="PS00072">
    <property type="entry name" value="ACYL_COA_DH_1"/>
    <property type="match status" value="1"/>
</dbReference>
<dbReference type="CTD" id="6759021"/>
<evidence type="ECO:0000256" key="9">
    <source>
        <dbReference type="ARBA" id="ARBA00050268"/>
    </source>
</evidence>
<comment type="similarity">
    <text evidence="3 14">Belongs to the acyl-CoA dehydrogenase family.</text>
</comment>
<dbReference type="HOGENOM" id="CLU_018204_0_2_1"/>
<evidence type="ECO:0000256" key="2">
    <source>
        <dbReference type="ARBA" id="ARBA00005109"/>
    </source>
</evidence>
<dbReference type="Pfam" id="PF02771">
    <property type="entry name" value="Acyl-CoA_dh_N"/>
    <property type="match status" value="1"/>
</dbReference>
<comment type="cofactor">
    <cofactor evidence="1 14">
        <name>FAD</name>
        <dbReference type="ChEBI" id="CHEBI:57692"/>
    </cofactor>
</comment>
<comment type="catalytic activity">
    <reaction evidence="9">
        <text>propanoyl-CoA + oxidized [electron-transfer flavoprotein] + H(+) = acryloyl-CoA + reduced [electron-transfer flavoprotein]</text>
        <dbReference type="Rhea" id="RHEA:31287"/>
        <dbReference type="Rhea" id="RHEA-COMP:10685"/>
        <dbReference type="Rhea" id="RHEA-COMP:10686"/>
        <dbReference type="ChEBI" id="CHEBI:15378"/>
        <dbReference type="ChEBI" id="CHEBI:57367"/>
        <dbReference type="ChEBI" id="CHEBI:57392"/>
        <dbReference type="ChEBI" id="CHEBI:57692"/>
        <dbReference type="ChEBI" id="CHEBI:58307"/>
    </reaction>
    <physiologicalReaction direction="left-to-right" evidence="9">
        <dbReference type="Rhea" id="RHEA:31288"/>
    </physiologicalReaction>
</comment>
<dbReference type="EMBL" id="DS985267">
    <property type="protein sequence ID" value="EDV19785.1"/>
    <property type="molecule type" value="Genomic_DNA"/>
</dbReference>
<comment type="catalytic activity">
    <reaction evidence="10">
        <text>2-methylpropanoyl-CoA + oxidized [electron-transfer flavoprotein] + H(+) = 2-methylpropenoyl-CoA + reduced [electron-transfer flavoprotein]</text>
        <dbReference type="Rhea" id="RHEA:44180"/>
        <dbReference type="Rhea" id="RHEA-COMP:10685"/>
        <dbReference type="Rhea" id="RHEA-COMP:10686"/>
        <dbReference type="ChEBI" id="CHEBI:15378"/>
        <dbReference type="ChEBI" id="CHEBI:57338"/>
        <dbReference type="ChEBI" id="CHEBI:57692"/>
        <dbReference type="ChEBI" id="CHEBI:58307"/>
        <dbReference type="ChEBI" id="CHEBI:62500"/>
        <dbReference type="EC" id="1.3.8.5"/>
    </reaction>
    <physiologicalReaction direction="left-to-right" evidence="10">
        <dbReference type="Rhea" id="RHEA:44181"/>
    </physiologicalReaction>
</comment>
<sequence length="416" mass="46279">MRRFENSRAKYLLYYNAYVRLRPEQQHRKIALCADPSSGLTPEQKELQRVAQDFAKNEMVPNRKNWDENEIFPISTIQKAGSLGFGGMYCREDIGGTGLSRVDSSIVAEALASGCTSTTAYITIHNMCCWMIDKFGNQKQRERWLPDLTSFRKRASYCLTEPGSGSDAASLITTAKSDGDHYIINGSKMFISGESHCYVVMVRTGQSGSKGISCVVIENETPGINLGKNEKKLGWKTQPTHAIMFEDCRVPKKNLIGQEGQGFNIAMHGLNGGRVSIASCSLGAAQATLEMSLEHLAVRKQFGRPLASNQYLQFRLAEMATDLVASRLMVRNAARALDAGSPDLVSLCSMAKLFATEKCFKICNDAIQMHGGYGYLNEYGVHQFMRDARVHTILEGTNEIMRMLISRDLLKEYCIL</sequence>
<evidence type="ECO:0000256" key="5">
    <source>
        <dbReference type="ARBA" id="ARBA00022630"/>
    </source>
</evidence>
<feature type="domain" description="Acyl-CoA dehydrogenase/oxidase N-terminal" evidence="17">
    <location>
        <begin position="41"/>
        <end position="150"/>
    </location>
</feature>
<dbReference type="FunFam" id="1.20.140.10:FF:000001">
    <property type="entry name" value="Acyl-CoA dehydrogenase"/>
    <property type="match status" value="1"/>
</dbReference>
<comment type="pathway">
    <text evidence="2">Amino-acid degradation; L-valine degradation.</text>
</comment>
<dbReference type="eggNOG" id="KOG0140">
    <property type="taxonomic scope" value="Eukaryota"/>
</dbReference>
<evidence type="ECO:0000256" key="10">
    <source>
        <dbReference type="ARBA" id="ARBA00052552"/>
    </source>
</evidence>
<evidence type="ECO:0000313" key="18">
    <source>
        <dbReference type="EMBL" id="EDV19785.1"/>
    </source>
</evidence>
<dbReference type="InterPro" id="IPR006091">
    <property type="entry name" value="Acyl-CoA_Oxase/DH_mid-dom"/>
</dbReference>
<evidence type="ECO:0000259" key="17">
    <source>
        <dbReference type="Pfam" id="PF02771"/>
    </source>
</evidence>
<evidence type="ECO:0000259" key="15">
    <source>
        <dbReference type="Pfam" id="PF00441"/>
    </source>
</evidence>
<accession>B3SC38</accession>
<dbReference type="InterPro" id="IPR036250">
    <property type="entry name" value="AcylCo_DH-like_C"/>
</dbReference>
<dbReference type="InterPro" id="IPR009075">
    <property type="entry name" value="AcylCo_DH/oxidase_C"/>
</dbReference>
<keyword evidence="5 14" id="KW-0285">Flavoprotein</keyword>
<evidence type="ECO:0000256" key="11">
    <source>
        <dbReference type="ARBA" id="ARBA00055070"/>
    </source>
</evidence>
<dbReference type="STRING" id="10228.B3SC38"/>
<dbReference type="PhylomeDB" id="B3SC38"/>
<dbReference type="Gene3D" id="1.20.140.10">
    <property type="entry name" value="Butyryl-CoA Dehydrogenase, subunit A, domain 3"/>
    <property type="match status" value="1"/>
</dbReference>
<dbReference type="KEGG" id="tad:TRIADDRAFT_33057"/>
<reference evidence="18 19" key="1">
    <citation type="journal article" date="2008" name="Nature">
        <title>The Trichoplax genome and the nature of placozoans.</title>
        <authorList>
            <person name="Srivastava M."/>
            <person name="Begovic E."/>
            <person name="Chapman J."/>
            <person name="Putnam N.H."/>
            <person name="Hellsten U."/>
            <person name="Kawashima T."/>
            <person name="Kuo A."/>
            <person name="Mitros T."/>
            <person name="Salamov A."/>
            <person name="Carpenter M.L."/>
            <person name="Signorovitch A.Y."/>
            <person name="Moreno M.A."/>
            <person name="Kamm K."/>
            <person name="Grimwood J."/>
            <person name="Schmutz J."/>
            <person name="Shapiro H."/>
            <person name="Grigoriev I.V."/>
            <person name="Buss L.W."/>
            <person name="Schierwater B."/>
            <person name="Dellaporta S.L."/>
            <person name="Rokhsar D.S."/>
        </authorList>
    </citation>
    <scope>NUCLEOTIDE SEQUENCE [LARGE SCALE GENOMIC DNA]</scope>
    <source>
        <strain evidence="18 19">Grell-BS-1999</strain>
    </source>
</reference>
<name>B3SC38_TRIAD</name>
<dbReference type="Pfam" id="PF02770">
    <property type="entry name" value="Acyl-CoA_dh_M"/>
    <property type="match status" value="1"/>
</dbReference>
<dbReference type="GeneID" id="6759021"/>
<dbReference type="InterPro" id="IPR009100">
    <property type="entry name" value="AcylCoA_DH/oxidase_NM_dom_sf"/>
</dbReference>
<keyword evidence="4" id="KW-0101">Branched-chain amino acid catabolism</keyword>
<dbReference type="Proteomes" id="UP000009022">
    <property type="component" value="Unassembled WGS sequence"/>
</dbReference>
<dbReference type="InterPro" id="IPR037069">
    <property type="entry name" value="AcylCoA_DH/ox_N_sf"/>
</dbReference>
<evidence type="ECO:0000256" key="1">
    <source>
        <dbReference type="ARBA" id="ARBA00001974"/>
    </source>
</evidence>